<dbReference type="Gene3D" id="3.40.80.10">
    <property type="entry name" value="Peptidoglycan recognition protein-like"/>
    <property type="match status" value="1"/>
</dbReference>
<keyword evidence="2" id="KW-0399">Innate immunity</keyword>
<feature type="domain" description="N-acetylmuramoyl-L-alanine amidase" evidence="4">
    <location>
        <begin position="28"/>
        <end position="172"/>
    </location>
</feature>
<evidence type="ECO:0000259" key="4">
    <source>
        <dbReference type="SMART" id="SM00644"/>
    </source>
</evidence>
<sequence>KKCSWIKHEKELCCNSFDVILPLVCRAKTDGGSREFSRKPDRVILSHTLEKTCSRLYECCKIVRELQHYHMHELNWPDIGHNFLIGDDGRVYVGRGWNKMGQFSHDFNEKSLSIAFIGNFFNIPPGPMALSAARNLIECAVIKDYLMENYTLHMHEDIECTTNPAPSLKRKIQEWPHYGGEIPNYLGC</sequence>
<evidence type="ECO:0008006" key="8">
    <source>
        <dbReference type="Google" id="ProtNLM"/>
    </source>
</evidence>
<evidence type="ECO:0000259" key="5">
    <source>
        <dbReference type="SMART" id="SM00701"/>
    </source>
</evidence>
<evidence type="ECO:0000313" key="7">
    <source>
        <dbReference type="Proteomes" id="UP001497382"/>
    </source>
</evidence>
<dbReference type="SUPFAM" id="SSF55846">
    <property type="entry name" value="N-acetylmuramoyl-L-alanine amidase-like"/>
    <property type="match status" value="1"/>
</dbReference>
<accession>A0AAV2A189</accession>
<reference evidence="6 7" key="1">
    <citation type="submission" date="2024-04" db="EMBL/GenBank/DDBJ databases">
        <authorList>
            <person name="Rising A."/>
            <person name="Reimegard J."/>
            <person name="Sonavane S."/>
            <person name="Akerstrom W."/>
            <person name="Nylinder S."/>
            <person name="Hedman E."/>
            <person name="Kallberg Y."/>
        </authorList>
    </citation>
    <scope>NUCLEOTIDE SEQUENCE [LARGE SCALE GENOMIC DNA]</scope>
</reference>
<dbReference type="SMART" id="SM00701">
    <property type="entry name" value="PGRP"/>
    <property type="match status" value="1"/>
</dbReference>
<dbReference type="GO" id="GO:0008745">
    <property type="term" value="F:N-acetylmuramoyl-L-alanine amidase activity"/>
    <property type="evidence" value="ECO:0007669"/>
    <property type="project" value="InterPro"/>
</dbReference>
<dbReference type="InterPro" id="IPR036505">
    <property type="entry name" value="Amidase/PGRP_sf"/>
</dbReference>
<proteinExistence type="inferred from homology"/>
<comment type="caution">
    <text evidence="6">The sequence shown here is derived from an EMBL/GenBank/DDBJ whole genome shotgun (WGS) entry which is preliminary data.</text>
</comment>
<gene>
    <name evidence="6" type="ORF">LARSCL_LOCUS8667</name>
</gene>
<dbReference type="AlphaFoldDB" id="A0AAV2A189"/>
<dbReference type="GO" id="GO:0045087">
    <property type="term" value="P:innate immune response"/>
    <property type="evidence" value="ECO:0007669"/>
    <property type="project" value="UniProtKB-KW"/>
</dbReference>
<dbReference type="GO" id="GO:0008270">
    <property type="term" value="F:zinc ion binding"/>
    <property type="evidence" value="ECO:0007669"/>
    <property type="project" value="InterPro"/>
</dbReference>
<dbReference type="InterPro" id="IPR015510">
    <property type="entry name" value="PGRP"/>
</dbReference>
<dbReference type="CDD" id="cd06583">
    <property type="entry name" value="PGRP"/>
    <property type="match status" value="1"/>
</dbReference>
<feature type="domain" description="Peptidoglycan recognition protein family" evidence="5">
    <location>
        <begin position="21"/>
        <end position="159"/>
    </location>
</feature>
<organism evidence="6 7">
    <name type="scientific">Larinioides sclopetarius</name>
    <dbReference type="NCBI Taxonomy" id="280406"/>
    <lineage>
        <taxon>Eukaryota</taxon>
        <taxon>Metazoa</taxon>
        <taxon>Ecdysozoa</taxon>
        <taxon>Arthropoda</taxon>
        <taxon>Chelicerata</taxon>
        <taxon>Arachnida</taxon>
        <taxon>Araneae</taxon>
        <taxon>Araneomorphae</taxon>
        <taxon>Entelegynae</taxon>
        <taxon>Araneoidea</taxon>
        <taxon>Araneidae</taxon>
        <taxon>Larinioides</taxon>
    </lineage>
</organism>
<keyword evidence="7" id="KW-1185">Reference proteome</keyword>
<evidence type="ECO:0000256" key="2">
    <source>
        <dbReference type="ARBA" id="ARBA00022588"/>
    </source>
</evidence>
<dbReference type="InterPro" id="IPR006619">
    <property type="entry name" value="PGRP_domain_met/bac"/>
</dbReference>
<dbReference type="FunFam" id="3.40.80.10:FF:000001">
    <property type="entry name" value="Peptidoglycan recognition protein 1"/>
    <property type="match status" value="1"/>
</dbReference>
<evidence type="ECO:0000313" key="6">
    <source>
        <dbReference type="EMBL" id="CAL1276468.1"/>
    </source>
</evidence>
<dbReference type="Proteomes" id="UP001497382">
    <property type="component" value="Unassembled WGS sequence"/>
</dbReference>
<dbReference type="Pfam" id="PF01510">
    <property type="entry name" value="Amidase_2"/>
    <property type="match status" value="1"/>
</dbReference>
<dbReference type="PANTHER" id="PTHR11022:SF74">
    <property type="entry name" value="PEPTIDOGLYCAN-RECOGNITION PROTEIN SA"/>
    <property type="match status" value="1"/>
</dbReference>
<evidence type="ECO:0000256" key="1">
    <source>
        <dbReference type="ARBA" id="ARBA00007553"/>
    </source>
</evidence>
<name>A0AAV2A189_9ARAC</name>
<dbReference type="GO" id="GO:0009253">
    <property type="term" value="P:peptidoglycan catabolic process"/>
    <property type="evidence" value="ECO:0007669"/>
    <property type="project" value="InterPro"/>
</dbReference>
<dbReference type="PANTHER" id="PTHR11022">
    <property type="entry name" value="PEPTIDOGLYCAN RECOGNITION PROTEIN"/>
    <property type="match status" value="1"/>
</dbReference>
<dbReference type="EMBL" id="CAXIEN010000094">
    <property type="protein sequence ID" value="CAL1276468.1"/>
    <property type="molecule type" value="Genomic_DNA"/>
</dbReference>
<evidence type="ECO:0000256" key="3">
    <source>
        <dbReference type="ARBA" id="ARBA00022859"/>
    </source>
</evidence>
<keyword evidence="3" id="KW-0391">Immunity</keyword>
<protein>
    <recommendedName>
        <fullName evidence="8">Peptidoglycan recognition protein</fullName>
    </recommendedName>
</protein>
<feature type="non-terminal residue" evidence="6">
    <location>
        <position position="1"/>
    </location>
</feature>
<dbReference type="SMART" id="SM00644">
    <property type="entry name" value="Ami_2"/>
    <property type="match status" value="1"/>
</dbReference>
<dbReference type="InterPro" id="IPR002502">
    <property type="entry name" value="Amidase_domain"/>
</dbReference>
<comment type="similarity">
    <text evidence="1">Belongs to the N-acetylmuramoyl-L-alanine amidase 2 family.</text>
</comment>